<reference evidence="7" key="3">
    <citation type="submission" date="2022-06" db="UniProtKB">
        <authorList>
            <consortium name="EnsemblMetazoa"/>
        </authorList>
    </citation>
    <scope>IDENTIFICATION</scope>
</reference>
<dbReference type="PROSITE" id="PS00479">
    <property type="entry name" value="ZF_DAG_PE_1"/>
    <property type="match status" value="1"/>
</dbReference>
<evidence type="ECO:0000256" key="1">
    <source>
        <dbReference type="ARBA" id="ARBA00022723"/>
    </source>
</evidence>
<dbReference type="EnsemblMetazoa" id="SSS_3922s_mrna">
    <property type="protein sequence ID" value="KAF7488637.1"/>
    <property type="gene ID" value="SSS_3922"/>
</dbReference>
<dbReference type="AlphaFoldDB" id="A0A834V8W7"/>
<feature type="domain" description="Phorbol-ester/DAG-type" evidence="5">
    <location>
        <begin position="752"/>
        <end position="793"/>
    </location>
</feature>
<organism evidence="6">
    <name type="scientific">Sarcoptes scabiei</name>
    <name type="common">Itch mite</name>
    <name type="synonym">Acarus scabiei</name>
    <dbReference type="NCBI Taxonomy" id="52283"/>
    <lineage>
        <taxon>Eukaryota</taxon>
        <taxon>Metazoa</taxon>
        <taxon>Ecdysozoa</taxon>
        <taxon>Arthropoda</taxon>
        <taxon>Chelicerata</taxon>
        <taxon>Arachnida</taxon>
        <taxon>Acari</taxon>
        <taxon>Acariformes</taxon>
        <taxon>Sarcoptiformes</taxon>
        <taxon>Astigmata</taxon>
        <taxon>Psoroptidia</taxon>
        <taxon>Sarcoptoidea</taxon>
        <taxon>Sarcoptidae</taxon>
        <taxon>Sarcoptinae</taxon>
        <taxon>Sarcoptes</taxon>
    </lineage>
</organism>
<dbReference type="OrthoDB" id="6515823at2759"/>
<dbReference type="Gene3D" id="3.30.60.20">
    <property type="match status" value="1"/>
</dbReference>
<name>A0A834V8W7_SARSC</name>
<feature type="coiled-coil region" evidence="3">
    <location>
        <begin position="396"/>
        <end position="628"/>
    </location>
</feature>
<keyword evidence="3" id="KW-0175">Coiled coil</keyword>
<keyword evidence="2" id="KW-0862">Zinc</keyword>
<dbReference type="CDD" id="cd20821">
    <property type="entry name" value="C1_MgcRacGAP"/>
    <property type="match status" value="1"/>
</dbReference>
<dbReference type="SUPFAM" id="SSF57889">
    <property type="entry name" value="Cysteine-rich domain"/>
    <property type="match status" value="1"/>
</dbReference>
<dbReference type="Proteomes" id="UP000070412">
    <property type="component" value="Unassembled WGS sequence"/>
</dbReference>
<feature type="coiled-coil region" evidence="3">
    <location>
        <begin position="677"/>
        <end position="739"/>
    </location>
</feature>
<evidence type="ECO:0000313" key="7">
    <source>
        <dbReference type="EnsemblMetazoa" id="KAF7488637.1"/>
    </source>
</evidence>
<dbReference type="EMBL" id="WVUK01000065">
    <property type="protein sequence ID" value="KAF7488637.1"/>
    <property type="molecule type" value="Genomic_DNA"/>
</dbReference>
<reference evidence="8" key="1">
    <citation type="journal article" date="2020" name="PLoS Negl. Trop. Dis.">
        <title>High-quality nuclear genome for Sarcoptes scabiei-A critical resource for a neglected parasite.</title>
        <authorList>
            <person name="Korhonen P.K."/>
            <person name="Gasser R.B."/>
            <person name="Ma G."/>
            <person name="Wang T."/>
            <person name="Stroehlein A.J."/>
            <person name="Young N.D."/>
            <person name="Ang C.S."/>
            <person name="Fernando D.D."/>
            <person name="Lu H.C."/>
            <person name="Taylor S."/>
            <person name="Reynolds S.L."/>
            <person name="Mofiz E."/>
            <person name="Najaraj S.H."/>
            <person name="Gowda H."/>
            <person name="Madugundu A."/>
            <person name="Renuse S."/>
            <person name="Holt D."/>
            <person name="Pandey A."/>
            <person name="Papenfuss A.T."/>
            <person name="Fischer K."/>
        </authorList>
    </citation>
    <scope>NUCLEOTIDE SEQUENCE [LARGE SCALE GENOMIC DNA]</scope>
</reference>
<reference evidence="6" key="2">
    <citation type="submission" date="2020-01" db="EMBL/GenBank/DDBJ databases">
        <authorList>
            <person name="Korhonen P.K.K."/>
            <person name="Guangxu M.G."/>
            <person name="Wang T.W."/>
            <person name="Stroehlein A.J.S."/>
            <person name="Young N.D."/>
            <person name="Ang C.-S.A."/>
            <person name="Fernando D.W.F."/>
            <person name="Lu H.L."/>
            <person name="Taylor S.T."/>
            <person name="Ehtesham M.E.M."/>
            <person name="Najaraj S.H.N."/>
            <person name="Harsha G.H.G."/>
            <person name="Madugundu A.M."/>
            <person name="Renuse S.R."/>
            <person name="Holt D.H."/>
            <person name="Pandey A.P."/>
            <person name="Papenfuss A.P."/>
            <person name="Gasser R.B.G."/>
            <person name="Fischer K.F."/>
        </authorList>
    </citation>
    <scope>NUCLEOTIDE SEQUENCE</scope>
    <source>
        <strain evidence="6">SSS_KF_BRIS2020</strain>
    </source>
</reference>
<evidence type="ECO:0000313" key="8">
    <source>
        <dbReference type="Proteomes" id="UP000070412"/>
    </source>
</evidence>
<accession>A0A834V8W7</accession>
<evidence type="ECO:0000256" key="4">
    <source>
        <dbReference type="SAM" id="MobiDB-lite"/>
    </source>
</evidence>
<feature type="region of interest" description="Disordered" evidence="4">
    <location>
        <begin position="1"/>
        <end position="25"/>
    </location>
</feature>
<evidence type="ECO:0000259" key="5">
    <source>
        <dbReference type="PROSITE" id="PS50081"/>
    </source>
</evidence>
<dbReference type="InterPro" id="IPR002219">
    <property type="entry name" value="PKC_DAG/PE"/>
</dbReference>
<proteinExistence type="predicted"/>
<sequence>MIVTDCSNDNRNQDNQENRNDSIENHFDDISSTSSDLKNIQANMMSQNIKDIFNYVSEFEQTNIKIKSELCKLKNEIVGSKNSKRKFQKLYDEQIGCCSDLEKEASTLIKAIKSNYELNINLMKKSYEEQFLTLIEKHKSELKKLSETDVDQSEKIDQIKQQFHKQIENLQVKIKDLNSASDKSLKEKDVLVKTLQEQLKNAETKNNEQIQQIKNLNSEIDKLKADISSSVANKTESVKESQEKQNSNENAESENQELKSKLAITNCDLRTLNKKLENKNEICNILRKELSEAKEKLLFYEKDLSDEKKKNLDSNELLSCYKAEINSSKMVLQEKNEEIMGLKCQFDRTNDNLNLKIEVADFFELNIPNLKLSIKRFHDLGHFLEKNYEFELTKSQEKWRAKAKELADKNEFLMKEIENCKRKNADLNYMIEKKANEFDEISNEKNRMTRINDKLKMLNKCLEQEIQQYAEKIPNFLNQQRLSTEDEIDSLQKQLLQMKNKNENLSIEIDLLNNQISDLKENQITMIEKEKIKLIRAEQELEIEKNKNLRLEDRLIHLEDIYLDKENRLQNNLNSKENELIAIKEEAANHITKISQLENENHELKLELESLKNEVKSSYDKIMNLQDDVHHKQAELSRSKIYYDETVTQHRKLIDYINSMHSEKKKSLFSFTNKSVSSDHAKKYEELEKEFRQEKQRNHFLNEKLNDVFLGFERSALEVEKLKAKLKKMEEQLKDKFADDFSKDFKYISNFEHNFATSIARSSNICVSCAKTIYFGQKVKKCQDCNATIHANCELFNNCGLSVQMVRKKSLGLSQDDDYDSYSQSSSIVNSEIEPTAPTDIYDSESDEYFKLDKESV</sequence>
<feature type="compositionally biased region" description="Basic and acidic residues" evidence="4">
    <location>
        <begin position="11"/>
        <end position="25"/>
    </location>
</feature>
<dbReference type="InterPro" id="IPR046349">
    <property type="entry name" value="C1-like_sf"/>
</dbReference>
<evidence type="ECO:0000256" key="3">
    <source>
        <dbReference type="SAM" id="Coils"/>
    </source>
</evidence>
<dbReference type="GO" id="GO:0046872">
    <property type="term" value="F:metal ion binding"/>
    <property type="evidence" value="ECO:0007669"/>
    <property type="project" value="UniProtKB-KW"/>
</dbReference>
<dbReference type="PROSITE" id="PS50081">
    <property type="entry name" value="ZF_DAG_PE_2"/>
    <property type="match status" value="1"/>
</dbReference>
<protein>
    <recommendedName>
        <fullName evidence="5">Phorbol-ester/DAG-type domain-containing protein</fullName>
    </recommendedName>
</protein>
<evidence type="ECO:0000256" key="2">
    <source>
        <dbReference type="ARBA" id="ARBA00022833"/>
    </source>
</evidence>
<evidence type="ECO:0000313" key="6">
    <source>
        <dbReference type="EMBL" id="KAF7488637.1"/>
    </source>
</evidence>
<keyword evidence="8" id="KW-1185">Reference proteome</keyword>
<keyword evidence="1" id="KW-0479">Metal-binding</keyword>
<gene>
    <name evidence="6" type="ORF">SSS_3922</name>
</gene>
<feature type="region of interest" description="Disordered" evidence="4">
    <location>
        <begin position="231"/>
        <end position="257"/>
    </location>
</feature>
<feature type="region of interest" description="Disordered" evidence="4">
    <location>
        <begin position="815"/>
        <end position="841"/>
    </location>
</feature>